<organism evidence="6 7">
    <name type="scientific">Pisum sativum</name>
    <name type="common">Garden pea</name>
    <name type="synonym">Lathyrus oleraceus</name>
    <dbReference type="NCBI Taxonomy" id="3888"/>
    <lineage>
        <taxon>Eukaryota</taxon>
        <taxon>Viridiplantae</taxon>
        <taxon>Streptophyta</taxon>
        <taxon>Embryophyta</taxon>
        <taxon>Tracheophyta</taxon>
        <taxon>Spermatophyta</taxon>
        <taxon>Magnoliopsida</taxon>
        <taxon>eudicotyledons</taxon>
        <taxon>Gunneridae</taxon>
        <taxon>Pentapetalae</taxon>
        <taxon>rosids</taxon>
        <taxon>fabids</taxon>
        <taxon>Fabales</taxon>
        <taxon>Fabaceae</taxon>
        <taxon>Papilionoideae</taxon>
        <taxon>50 kb inversion clade</taxon>
        <taxon>NPAAA clade</taxon>
        <taxon>Hologalegina</taxon>
        <taxon>IRL clade</taxon>
        <taxon>Fabeae</taxon>
        <taxon>Lathyrus</taxon>
    </lineage>
</organism>
<evidence type="ECO:0000256" key="2">
    <source>
        <dbReference type="ARBA" id="ARBA00022763"/>
    </source>
</evidence>
<proteinExistence type="inferred from homology"/>
<dbReference type="InterPro" id="IPR005552">
    <property type="entry name" value="Scramblase"/>
</dbReference>
<comment type="similarity">
    <text evidence="1 5">Belongs to the phospholipid scramblase family.</text>
</comment>
<dbReference type="AlphaFoldDB" id="A0A9D4XYE7"/>
<evidence type="ECO:0000256" key="3">
    <source>
        <dbReference type="ARBA" id="ARBA00022801"/>
    </source>
</evidence>
<dbReference type="GO" id="GO:0003697">
    <property type="term" value="F:single-stranded DNA binding"/>
    <property type="evidence" value="ECO:0007669"/>
    <property type="project" value="TreeGrafter"/>
</dbReference>
<comment type="caution">
    <text evidence="6">The sequence shown here is derived from an EMBL/GenBank/DDBJ whole genome shotgun (WGS) entry which is preliminary data.</text>
</comment>
<keyword evidence="4" id="KW-0234">DNA repair</keyword>
<keyword evidence="6" id="KW-0540">Nuclease</keyword>
<dbReference type="GO" id="GO:0000712">
    <property type="term" value="P:resolution of meiotic recombination intermediates"/>
    <property type="evidence" value="ECO:0007669"/>
    <property type="project" value="TreeGrafter"/>
</dbReference>
<dbReference type="GO" id="GO:0000110">
    <property type="term" value="C:nucleotide-excision repair factor 1 complex"/>
    <property type="evidence" value="ECO:0007669"/>
    <property type="project" value="TreeGrafter"/>
</dbReference>
<dbReference type="GO" id="GO:0003684">
    <property type="term" value="F:damaged DNA binding"/>
    <property type="evidence" value="ECO:0007669"/>
    <property type="project" value="TreeGrafter"/>
</dbReference>
<dbReference type="GO" id="GO:0000014">
    <property type="term" value="F:single-stranded DNA endodeoxyribonuclease activity"/>
    <property type="evidence" value="ECO:0007669"/>
    <property type="project" value="TreeGrafter"/>
</dbReference>
<reference evidence="6 7" key="1">
    <citation type="journal article" date="2022" name="Nat. Genet.">
        <title>Improved pea reference genome and pan-genome highlight genomic features and evolutionary characteristics.</title>
        <authorList>
            <person name="Yang T."/>
            <person name="Liu R."/>
            <person name="Luo Y."/>
            <person name="Hu S."/>
            <person name="Wang D."/>
            <person name="Wang C."/>
            <person name="Pandey M.K."/>
            <person name="Ge S."/>
            <person name="Xu Q."/>
            <person name="Li N."/>
            <person name="Li G."/>
            <person name="Huang Y."/>
            <person name="Saxena R.K."/>
            <person name="Ji Y."/>
            <person name="Li M."/>
            <person name="Yan X."/>
            <person name="He Y."/>
            <person name="Liu Y."/>
            <person name="Wang X."/>
            <person name="Xiang C."/>
            <person name="Varshney R.K."/>
            <person name="Ding H."/>
            <person name="Gao S."/>
            <person name="Zong X."/>
        </authorList>
    </citation>
    <scope>NUCLEOTIDE SEQUENCE [LARGE SCALE GENOMIC DNA]</scope>
    <source>
        <strain evidence="6 7">cv. Zhongwan 6</strain>
    </source>
</reference>
<dbReference type="Gramene" id="Psat03G0338500-T1">
    <property type="protein sequence ID" value="KAI5428374.1"/>
    <property type="gene ID" value="KIW84_033385"/>
</dbReference>
<dbReference type="GO" id="GO:0000724">
    <property type="term" value="P:double-strand break repair via homologous recombination"/>
    <property type="evidence" value="ECO:0007669"/>
    <property type="project" value="TreeGrafter"/>
</dbReference>
<dbReference type="PANTHER" id="PTHR10150:SF0">
    <property type="entry name" value="DNA REPAIR ENDONUCLEASE XPF"/>
    <property type="match status" value="1"/>
</dbReference>
<keyword evidence="3" id="KW-0378">Hydrolase</keyword>
<accession>A0A9D4XYE7</accession>
<dbReference type="PANTHER" id="PTHR10150">
    <property type="entry name" value="DNA REPAIR ENDONUCLEASE XPF"/>
    <property type="match status" value="1"/>
</dbReference>
<evidence type="ECO:0000256" key="5">
    <source>
        <dbReference type="RuleBase" id="RU363116"/>
    </source>
</evidence>
<gene>
    <name evidence="6" type="ORF">KIW84_033385</name>
</gene>
<evidence type="ECO:0000256" key="1">
    <source>
        <dbReference type="ARBA" id="ARBA00005350"/>
    </source>
</evidence>
<keyword evidence="7" id="KW-1185">Reference proteome</keyword>
<dbReference type="Proteomes" id="UP001058974">
    <property type="component" value="Chromosome 3"/>
</dbReference>
<name>A0A9D4XYE7_PEA</name>
<evidence type="ECO:0000256" key="4">
    <source>
        <dbReference type="ARBA" id="ARBA00023204"/>
    </source>
</evidence>
<evidence type="ECO:0000313" key="6">
    <source>
        <dbReference type="EMBL" id="KAI5428374.1"/>
    </source>
</evidence>
<protein>
    <recommendedName>
        <fullName evidence="5">Phospholipid scramblase</fullName>
    </recommendedName>
</protein>
<dbReference type="EMBL" id="JAMSHJ010000003">
    <property type="protein sequence ID" value="KAI5428374.1"/>
    <property type="molecule type" value="Genomic_DNA"/>
</dbReference>
<evidence type="ECO:0000313" key="7">
    <source>
        <dbReference type="Proteomes" id="UP001058974"/>
    </source>
</evidence>
<dbReference type="Pfam" id="PF03803">
    <property type="entry name" value="Scramblase"/>
    <property type="match status" value="1"/>
</dbReference>
<sequence>MALCTIYGASQPCNSKLGKVCWISTCMKCSPSHGIAICKELLEDTDGGLVILSLGLSLSKLISSILLLHSTSQGTLLILSPSSATLKSKINFHLKTLNPQFYQVPVEITADLPVNHRHSLYSSGSVCFITPRILIIDLLTNKLPASIISGLIILNAHSVSETSTEAFIVRIFRSLNRSAFVRVFSDRPQAMVSGFAKAERTMKCLHIRKLHLWPRFQVYVSQELEQDPPDVVDIRVPMSKYMMGIQKAIVEVMGACLKEMRKTNKKKICRNKQFAVVENPGLWNWTFTLKDIDGEILTDAGQYVIRFGGSDPSSKIGLANAIQDLDVRRPLTLAERAVAVALAISLDNDYFSRHGGWGLPFFDVGE</sequence>
<keyword evidence="6" id="KW-0255">Endonuclease</keyword>
<keyword evidence="2" id="KW-0227">DNA damage</keyword>
<dbReference type="GO" id="GO:0017128">
    <property type="term" value="F:phospholipid scramblase activity"/>
    <property type="evidence" value="ECO:0007669"/>
    <property type="project" value="InterPro"/>
</dbReference>
<dbReference type="GO" id="GO:1901255">
    <property type="term" value="P:nucleotide-excision repair involved in interstrand cross-link repair"/>
    <property type="evidence" value="ECO:0007669"/>
    <property type="project" value="TreeGrafter"/>
</dbReference>